<comment type="caution">
    <text evidence="4">The sequence shown here is derived from an EMBL/GenBank/DDBJ whole genome shotgun (WGS) entry which is preliminary data.</text>
</comment>
<dbReference type="EC" id="2.6.1.62" evidence="4"/>
<dbReference type="InterPro" id="IPR005814">
    <property type="entry name" value="Aminotrans_3"/>
</dbReference>
<keyword evidence="2 4" id="KW-0808">Transferase</keyword>
<accession>A0A659SGM9</accession>
<dbReference type="Proteomes" id="UP000297989">
    <property type="component" value="Unassembled WGS sequence"/>
</dbReference>
<dbReference type="GO" id="GO:0004015">
    <property type="term" value="F:adenosylmethionine-8-amino-7-oxononanoate transaminase activity"/>
    <property type="evidence" value="ECO:0007669"/>
    <property type="project" value="UniProtKB-EC"/>
</dbReference>
<dbReference type="EMBL" id="PYKK01000046">
    <property type="protein sequence ID" value="TGD55044.1"/>
    <property type="molecule type" value="Genomic_DNA"/>
</dbReference>
<proteinExistence type="predicted"/>
<reference evidence="4 5" key="1">
    <citation type="submission" date="2018-03" db="EMBL/GenBank/DDBJ databases">
        <title>Non-Typhoidal Salmonella genome sequencing and assembly.</title>
        <authorList>
            <person name="Matchawe C."/>
        </authorList>
    </citation>
    <scope>NUCLEOTIDE SEQUENCE [LARGE SCALE GENOMIC DNA]</scope>
    <source>
        <strain evidence="4 5">8EV</strain>
    </source>
</reference>
<feature type="non-terminal residue" evidence="4">
    <location>
        <position position="84"/>
    </location>
</feature>
<protein>
    <submittedName>
        <fullName evidence="4">Adenosylmethionine--8-amino-7-oxononanoate transaminase</fullName>
        <ecNumber evidence="4">2.6.1.62</ecNumber>
    </submittedName>
</protein>
<dbReference type="Pfam" id="PF00202">
    <property type="entry name" value="Aminotran_3"/>
    <property type="match status" value="1"/>
</dbReference>
<dbReference type="InterPro" id="IPR015421">
    <property type="entry name" value="PyrdxlP-dep_Trfase_major"/>
</dbReference>
<organism evidence="4 5">
    <name type="scientific">Salmonella enterica subsp. enterica serovar Poona</name>
    <dbReference type="NCBI Taxonomy" id="436295"/>
    <lineage>
        <taxon>Bacteria</taxon>
        <taxon>Pseudomonadati</taxon>
        <taxon>Pseudomonadota</taxon>
        <taxon>Gammaproteobacteria</taxon>
        <taxon>Enterobacterales</taxon>
        <taxon>Enterobacteriaceae</taxon>
        <taxon>Salmonella</taxon>
    </lineage>
</organism>
<name>A0A659SGM9_SALET</name>
<dbReference type="InterPro" id="IPR015424">
    <property type="entry name" value="PyrdxlP-dep_Trfase"/>
</dbReference>
<dbReference type="GO" id="GO:0009102">
    <property type="term" value="P:biotin biosynthetic process"/>
    <property type="evidence" value="ECO:0007669"/>
    <property type="project" value="TreeGrafter"/>
</dbReference>
<dbReference type="Gene3D" id="3.40.640.10">
    <property type="entry name" value="Type I PLP-dependent aspartate aminotransferase-like (Major domain)"/>
    <property type="match status" value="1"/>
</dbReference>
<dbReference type="PANTHER" id="PTHR42684">
    <property type="entry name" value="ADENOSYLMETHIONINE-8-AMINO-7-OXONONANOATE AMINOTRANSFERASE"/>
    <property type="match status" value="1"/>
</dbReference>
<evidence type="ECO:0000256" key="3">
    <source>
        <dbReference type="ARBA" id="ARBA00022898"/>
    </source>
</evidence>
<keyword evidence="1 4" id="KW-0032">Aminotransferase</keyword>
<dbReference type="PANTHER" id="PTHR42684:SF17">
    <property type="entry name" value="ADENOSYLMETHIONINE-8-AMINO-7-OXONONANOATE AMINOTRANSFERASE"/>
    <property type="match status" value="1"/>
</dbReference>
<dbReference type="Gene3D" id="3.90.1150.10">
    <property type="entry name" value="Aspartate Aminotransferase, domain 1"/>
    <property type="match status" value="1"/>
</dbReference>
<evidence type="ECO:0000256" key="1">
    <source>
        <dbReference type="ARBA" id="ARBA00022576"/>
    </source>
</evidence>
<dbReference type="SUPFAM" id="SSF53383">
    <property type="entry name" value="PLP-dependent transferases"/>
    <property type="match status" value="1"/>
</dbReference>
<evidence type="ECO:0000313" key="5">
    <source>
        <dbReference type="Proteomes" id="UP000297989"/>
    </source>
</evidence>
<sequence>MTTDDLAFDKRHIWHPYTSMTSPLPVYPVERAEGCELVLASGERLIEGMSSWWAAIHGYNHPQLNAAMKAQIDAMSHVMFGGIT</sequence>
<evidence type="ECO:0000313" key="4">
    <source>
        <dbReference type="EMBL" id="TGD55044.1"/>
    </source>
</evidence>
<keyword evidence="3" id="KW-0663">Pyridoxal phosphate</keyword>
<evidence type="ECO:0000256" key="2">
    <source>
        <dbReference type="ARBA" id="ARBA00022679"/>
    </source>
</evidence>
<dbReference type="AlphaFoldDB" id="A0A659SGM9"/>
<dbReference type="GO" id="GO:0030170">
    <property type="term" value="F:pyridoxal phosphate binding"/>
    <property type="evidence" value="ECO:0007669"/>
    <property type="project" value="InterPro"/>
</dbReference>
<dbReference type="InterPro" id="IPR015422">
    <property type="entry name" value="PyrdxlP-dep_Trfase_small"/>
</dbReference>
<gene>
    <name evidence="4" type="ORF">C9F10_00330</name>
</gene>